<dbReference type="InterPro" id="IPR035906">
    <property type="entry name" value="MetI-like_sf"/>
</dbReference>
<comment type="subcellular location">
    <subcellularLocation>
        <location evidence="1 7">Cell membrane</location>
        <topology evidence="1 7">Multi-pass membrane protein</topology>
    </subcellularLocation>
</comment>
<evidence type="ECO:0000256" key="7">
    <source>
        <dbReference type="RuleBase" id="RU363032"/>
    </source>
</evidence>
<protein>
    <submittedName>
        <fullName evidence="9">Sugar ABC transporter permease</fullName>
    </submittedName>
</protein>
<keyword evidence="10" id="KW-1185">Reference proteome</keyword>
<evidence type="ECO:0000256" key="5">
    <source>
        <dbReference type="ARBA" id="ARBA00022989"/>
    </source>
</evidence>
<feature type="transmembrane region" description="Helical" evidence="7">
    <location>
        <begin position="113"/>
        <end position="132"/>
    </location>
</feature>
<feature type="transmembrane region" description="Helical" evidence="7">
    <location>
        <begin position="16"/>
        <end position="38"/>
    </location>
</feature>
<feature type="domain" description="ABC transmembrane type-1" evidence="8">
    <location>
        <begin position="76"/>
        <end position="292"/>
    </location>
</feature>
<sequence>MTARSTKFGVDEKERFMLFLIAPAGIVLVCFEIIPILIGMNASFREWSLVNPQRTWVGPKQYIAVFTDPVFLKMVLPNTFVLMILSVGVSLALGLALASLLNRPFFGRAIMRTIILLPLTIAPVITATMMRWSFNDQFGVITIFLSYLGLPDVAWLSDRWPSFALVIMTDIWIWTPWFTIILLAAMQGLPPEPFEAARIDAATPWCIFRRVTLPMLRPVIIVCVLIRAIDAFRTFDQVWILTGGGPARSTEVFSVYAYVLAFVDLDIGRAAAAAGIGALIMLFVGVGLYRLVNRSMEVSR</sequence>
<dbReference type="PROSITE" id="PS50928">
    <property type="entry name" value="ABC_TM1"/>
    <property type="match status" value="1"/>
</dbReference>
<feature type="transmembrane region" description="Helical" evidence="7">
    <location>
        <begin position="163"/>
        <end position="187"/>
    </location>
</feature>
<dbReference type="Gene3D" id="1.10.3720.10">
    <property type="entry name" value="MetI-like"/>
    <property type="match status" value="1"/>
</dbReference>
<keyword evidence="5 7" id="KW-1133">Transmembrane helix</keyword>
<evidence type="ECO:0000256" key="2">
    <source>
        <dbReference type="ARBA" id="ARBA00022448"/>
    </source>
</evidence>
<organism evidence="9 10">
    <name type="scientific">Bradyrhizobium australiense</name>
    <dbReference type="NCBI Taxonomy" id="2721161"/>
    <lineage>
        <taxon>Bacteria</taxon>
        <taxon>Pseudomonadati</taxon>
        <taxon>Pseudomonadota</taxon>
        <taxon>Alphaproteobacteria</taxon>
        <taxon>Hyphomicrobiales</taxon>
        <taxon>Nitrobacteraceae</taxon>
        <taxon>Bradyrhizobium</taxon>
    </lineage>
</organism>
<reference evidence="9 10" key="1">
    <citation type="submission" date="2020-03" db="EMBL/GenBank/DDBJ databases">
        <title>Bradyrhizobium diversity isolated from nodules of Indigofera sp.</title>
        <authorList>
            <person name="Klepa M."/>
            <person name="Helene L."/>
            <person name="Hungria M."/>
        </authorList>
    </citation>
    <scope>NUCLEOTIDE SEQUENCE [LARGE SCALE GENOMIC DNA]</scope>
    <source>
        <strain evidence="9 10">WSM 1791</strain>
    </source>
</reference>
<dbReference type="EMBL" id="JAAVLX010000004">
    <property type="protein sequence ID" value="NOJ41109.1"/>
    <property type="molecule type" value="Genomic_DNA"/>
</dbReference>
<feature type="transmembrane region" description="Helical" evidence="7">
    <location>
        <begin position="271"/>
        <end position="292"/>
    </location>
</feature>
<evidence type="ECO:0000313" key="10">
    <source>
        <dbReference type="Proteomes" id="UP000544122"/>
    </source>
</evidence>
<comment type="caution">
    <text evidence="9">The sequence shown here is derived from an EMBL/GenBank/DDBJ whole genome shotgun (WGS) entry which is preliminary data.</text>
</comment>
<feature type="transmembrane region" description="Helical" evidence="7">
    <location>
        <begin position="80"/>
        <end position="101"/>
    </location>
</feature>
<keyword evidence="3" id="KW-1003">Cell membrane</keyword>
<comment type="similarity">
    <text evidence="7">Belongs to the binding-protein-dependent transport system permease family.</text>
</comment>
<dbReference type="Proteomes" id="UP000544122">
    <property type="component" value="Unassembled WGS sequence"/>
</dbReference>
<accession>A0A7Y4GSC2</accession>
<evidence type="ECO:0000256" key="1">
    <source>
        <dbReference type="ARBA" id="ARBA00004651"/>
    </source>
</evidence>
<gene>
    <name evidence="9" type="ORF">HCN58_16125</name>
</gene>
<dbReference type="SUPFAM" id="SSF161098">
    <property type="entry name" value="MetI-like"/>
    <property type="match status" value="1"/>
</dbReference>
<proteinExistence type="inferred from homology"/>
<keyword evidence="4 7" id="KW-0812">Transmembrane</keyword>
<evidence type="ECO:0000256" key="6">
    <source>
        <dbReference type="ARBA" id="ARBA00023136"/>
    </source>
</evidence>
<dbReference type="Pfam" id="PF00528">
    <property type="entry name" value="BPD_transp_1"/>
    <property type="match status" value="1"/>
</dbReference>
<evidence type="ECO:0000256" key="3">
    <source>
        <dbReference type="ARBA" id="ARBA00022475"/>
    </source>
</evidence>
<feature type="transmembrane region" description="Helical" evidence="7">
    <location>
        <begin position="138"/>
        <end position="156"/>
    </location>
</feature>
<dbReference type="CDD" id="cd06261">
    <property type="entry name" value="TM_PBP2"/>
    <property type="match status" value="1"/>
</dbReference>
<dbReference type="InterPro" id="IPR000515">
    <property type="entry name" value="MetI-like"/>
</dbReference>
<evidence type="ECO:0000259" key="8">
    <source>
        <dbReference type="PROSITE" id="PS50928"/>
    </source>
</evidence>
<keyword evidence="2 7" id="KW-0813">Transport</keyword>
<dbReference type="PANTHER" id="PTHR43005">
    <property type="entry name" value="BLR7065 PROTEIN"/>
    <property type="match status" value="1"/>
</dbReference>
<dbReference type="PANTHER" id="PTHR43005:SF1">
    <property type="entry name" value="SPERMIDINE_PUTRESCINE TRANSPORT SYSTEM PERMEASE PROTEIN"/>
    <property type="match status" value="1"/>
</dbReference>
<name>A0A7Y4GSC2_9BRAD</name>
<dbReference type="GO" id="GO:0005886">
    <property type="term" value="C:plasma membrane"/>
    <property type="evidence" value="ECO:0007669"/>
    <property type="project" value="UniProtKB-SubCell"/>
</dbReference>
<evidence type="ECO:0000313" key="9">
    <source>
        <dbReference type="EMBL" id="NOJ41109.1"/>
    </source>
</evidence>
<keyword evidence="6 7" id="KW-0472">Membrane</keyword>
<evidence type="ECO:0000256" key="4">
    <source>
        <dbReference type="ARBA" id="ARBA00022692"/>
    </source>
</evidence>
<dbReference type="AlphaFoldDB" id="A0A7Y4GSC2"/>
<dbReference type="GO" id="GO:0055085">
    <property type="term" value="P:transmembrane transport"/>
    <property type="evidence" value="ECO:0007669"/>
    <property type="project" value="InterPro"/>
</dbReference>